<protein>
    <submittedName>
        <fullName evidence="4">Peptidase A1 domain-containing protein</fullName>
    </submittedName>
</protein>
<name>A0A0N4UJV0_DRAME</name>
<reference evidence="1 3" key="2">
    <citation type="submission" date="2018-11" db="EMBL/GenBank/DDBJ databases">
        <authorList>
            <consortium name="Pathogen Informatics"/>
        </authorList>
    </citation>
    <scope>NUCLEOTIDE SEQUENCE [LARGE SCALE GENOMIC DNA]</scope>
</reference>
<dbReference type="Proteomes" id="UP000274756">
    <property type="component" value="Unassembled WGS sequence"/>
</dbReference>
<reference evidence="4" key="1">
    <citation type="submission" date="2017-02" db="UniProtKB">
        <authorList>
            <consortium name="WormBaseParasite"/>
        </authorList>
    </citation>
    <scope>IDENTIFICATION</scope>
</reference>
<evidence type="ECO:0000313" key="3">
    <source>
        <dbReference type="Proteomes" id="UP000274756"/>
    </source>
</evidence>
<dbReference type="AlphaFoldDB" id="A0A0N4UJV0"/>
<dbReference type="EMBL" id="UYYG01000045">
    <property type="protein sequence ID" value="VDN52109.1"/>
    <property type="molecule type" value="Genomic_DNA"/>
</dbReference>
<evidence type="ECO:0000313" key="1">
    <source>
        <dbReference type="EMBL" id="VDN52109.1"/>
    </source>
</evidence>
<organism evidence="2 4">
    <name type="scientific">Dracunculus medinensis</name>
    <name type="common">Guinea worm</name>
    <dbReference type="NCBI Taxonomy" id="318479"/>
    <lineage>
        <taxon>Eukaryota</taxon>
        <taxon>Metazoa</taxon>
        <taxon>Ecdysozoa</taxon>
        <taxon>Nematoda</taxon>
        <taxon>Chromadorea</taxon>
        <taxon>Rhabditida</taxon>
        <taxon>Spirurina</taxon>
        <taxon>Dracunculoidea</taxon>
        <taxon>Dracunculidae</taxon>
        <taxon>Dracunculus</taxon>
    </lineage>
</organism>
<dbReference type="WBParaSite" id="DME_0000795701-mRNA-1">
    <property type="protein sequence ID" value="DME_0000795701-mRNA-1"/>
    <property type="gene ID" value="DME_0000795701"/>
</dbReference>
<dbReference type="Proteomes" id="UP000038040">
    <property type="component" value="Unplaced"/>
</dbReference>
<accession>A0A0N4UJV0</accession>
<proteinExistence type="predicted"/>
<keyword evidence="3" id="KW-1185">Reference proteome</keyword>
<sequence>MIGDEATLATGKFDDQQKFIGVLLSNFEKNFYYGSTTLSQGIHKFQSDGQFTIFISGSFSNGSYGYTPAYNGIFTPAKELI</sequence>
<gene>
    <name evidence="1" type="ORF">DME_LOCUS2082</name>
</gene>
<evidence type="ECO:0000313" key="4">
    <source>
        <dbReference type="WBParaSite" id="DME_0000795701-mRNA-1"/>
    </source>
</evidence>
<evidence type="ECO:0000313" key="2">
    <source>
        <dbReference type="Proteomes" id="UP000038040"/>
    </source>
</evidence>